<dbReference type="PRINTS" id="PR00385">
    <property type="entry name" value="P450"/>
</dbReference>
<reference evidence="5 6" key="1">
    <citation type="submission" date="2018-08" db="EMBL/GenBank/DDBJ databases">
        <title>Genome and evolution of the arbuscular mycorrhizal fungus Diversispora epigaea (formerly Glomus versiforme) and its bacterial endosymbionts.</title>
        <authorList>
            <person name="Sun X."/>
            <person name="Fei Z."/>
            <person name="Harrison M."/>
        </authorList>
    </citation>
    <scope>NUCLEOTIDE SEQUENCE [LARGE SCALE GENOMIC DNA]</scope>
    <source>
        <strain evidence="5 6">IT104</strain>
    </source>
</reference>
<dbReference type="EMBL" id="PQFF01000253">
    <property type="protein sequence ID" value="RHZ69992.1"/>
    <property type="molecule type" value="Genomic_DNA"/>
</dbReference>
<dbReference type="GO" id="GO:0020037">
    <property type="term" value="F:heme binding"/>
    <property type="evidence" value="ECO:0007669"/>
    <property type="project" value="InterPro"/>
</dbReference>
<dbReference type="GO" id="GO:0016705">
    <property type="term" value="F:oxidoreductase activity, acting on paired donors, with incorporation or reduction of molecular oxygen"/>
    <property type="evidence" value="ECO:0007669"/>
    <property type="project" value="InterPro"/>
</dbReference>
<protein>
    <recommendedName>
        <fullName evidence="7">Cytochrome P450</fullName>
    </recommendedName>
</protein>
<evidence type="ECO:0000313" key="5">
    <source>
        <dbReference type="EMBL" id="RHZ69992.1"/>
    </source>
</evidence>
<name>A0A397I492_9GLOM</name>
<comment type="similarity">
    <text evidence="4">Belongs to the cytochrome P450 family.</text>
</comment>
<evidence type="ECO:0000256" key="1">
    <source>
        <dbReference type="ARBA" id="ARBA00022723"/>
    </source>
</evidence>
<dbReference type="Proteomes" id="UP000266861">
    <property type="component" value="Unassembled WGS sequence"/>
</dbReference>
<dbReference type="AlphaFoldDB" id="A0A397I492"/>
<evidence type="ECO:0008006" key="7">
    <source>
        <dbReference type="Google" id="ProtNLM"/>
    </source>
</evidence>
<dbReference type="PROSITE" id="PS00086">
    <property type="entry name" value="CYTOCHROME_P450"/>
    <property type="match status" value="1"/>
</dbReference>
<dbReference type="Pfam" id="PF00067">
    <property type="entry name" value="p450"/>
    <property type="match status" value="2"/>
</dbReference>
<feature type="binding site" description="axial binding residue" evidence="3">
    <location>
        <position position="428"/>
    </location>
    <ligand>
        <name>heme</name>
        <dbReference type="ChEBI" id="CHEBI:30413"/>
    </ligand>
    <ligandPart>
        <name>Fe</name>
        <dbReference type="ChEBI" id="CHEBI:18248"/>
    </ligandPart>
</feature>
<dbReference type="SUPFAM" id="SSF48264">
    <property type="entry name" value="Cytochrome P450"/>
    <property type="match status" value="1"/>
</dbReference>
<evidence type="ECO:0000313" key="6">
    <source>
        <dbReference type="Proteomes" id="UP000266861"/>
    </source>
</evidence>
<accession>A0A397I492</accession>
<keyword evidence="4" id="KW-0560">Oxidoreductase</keyword>
<organism evidence="5 6">
    <name type="scientific">Diversispora epigaea</name>
    <dbReference type="NCBI Taxonomy" id="1348612"/>
    <lineage>
        <taxon>Eukaryota</taxon>
        <taxon>Fungi</taxon>
        <taxon>Fungi incertae sedis</taxon>
        <taxon>Mucoromycota</taxon>
        <taxon>Glomeromycotina</taxon>
        <taxon>Glomeromycetes</taxon>
        <taxon>Diversisporales</taxon>
        <taxon>Diversisporaceae</taxon>
        <taxon>Diversispora</taxon>
    </lineage>
</organism>
<keyword evidence="4" id="KW-0503">Monooxygenase</keyword>
<dbReference type="InterPro" id="IPR001128">
    <property type="entry name" value="Cyt_P450"/>
</dbReference>
<keyword evidence="3 4" id="KW-0349">Heme</keyword>
<keyword evidence="2 3" id="KW-0408">Iron</keyword>
<proteinExistence type="inferred from homology"/>
<dbReference type="CDD" id="cd00302">
    <property type="entry name" value="cytochrome_P450"/>
    <property type="match status" value="1"/>
</dbReference>
<dbReference type="GO" id="GO:0004497">
    <property type="term" value="F:monooxygenase activity"/>
    <property type="evidence" value="ECO:0007669"/>
    <property type="project" value="UniProtKB-KW"/>
</dbReference>
<dbReference type="OrthoDB" id="1103324at2759"/>
<evidence type="ECO:0000256" key="2">
    <source>
        <dbReference type="ARBA" id="ARBA00023004"/>
    </source>
</evidence>
<comment type="cofactor">
    <cofactor evidence="3">
        <name>heme</name>
        <dbReference type="ChEBI" id="CHEBI:30413"/>
    </cofactor>
</comment>
<keyword evidence="1 3" id="KW-0479">Metal-binding</keyword>
<sequence>MENTNFLQEILKISLVALIAYISNYYYKYFTRENPLPGPFPLPLIGNIHQVLKNGSFDMNKFQAKYGDLCEFYAGSQRFVVLSNDDLIQKIMKPTVNGSFHNRVNNDNEGLEEIGLLNTGLVFNNNYDNWRFHRKFYTKVMMSPSLIKQSVIVVRNTNYYNKVTKNGKLSLPESVLKESNTFIEAINVVAQSLQYFYILPRKVLYLPIIKRYTQYLKGRVYWVRNNVNNIIKSRREEISKTPIDQKLKSDILTMFLTVNTERDITERIADDIHDEPMSDKDVQRNFIELMGAGIDTSSNSLCFLVDFLENNPKAKQRMIEEIERVLGKDPNSSFTFEDLSKLEYVEAVIKESSRIRSVIPLVFKTNSVPEVVGSYRWSKNTYFGLNFGAIQKQKSFWKDPEKFNPDRFMDNPDSKSKVYMFGGGLRICPGRNLAMMGLKATLVMLYRKYDIELLGPLKEHIGMLRTCDELKVKLRKRKNVNI</sequence>
<gene>
    <name evidence="5" type="ORF">Glove_276g84</name>
</gene>
<dbReference type="PANTHER" id="PTHR24301:SF2">
    <property type="entry name" value="THROMBOXANE-A SYNTHASE"/>
    <property type="match status" value="1"/>
</dbReference>
<dbReference type="STRING" id="1348612.A0A397I492"/>
<dbReference type="PANTHER" id="PTHR24301">
    <property type="entry name" value="THROMBOXANE-A SYNTHASE"/>
    <property type="match status" value="1"/>
</dbReference>
<dbReference type="InterPro" id="IPR036396">
    <property type="entry name" value="Cyt_P450_sf"/>
</dbReference>
<keyword evidence="6" id="KW-1185">Reference proteome</keyword>
<evidence type="ECO:0000256" key="4">
    <source>
        <dbReference type="RuleBase" id="RU000461"/>
    </source>
</evidence>
<dbReference type="InterPro" id="IPR017972">
    <property type="entry name" value="Cyt_P450_CS"/>
</dbReference>
<dbReference type="InterPro" id="IPR002401">
    <property type="entry name" value="Cyt_P450_E_grp-I"/>
</dbReference>
<dbReference type="PRINTS" id="PR00463">
    <property type="entry name" value="EP450I"/>
</dbReference>
<dbReference type="Gene3D" id="1.10.630.10">
    <property type="entry name" value="Cytochrome P450"/>
    <property type="match status" value="1"/>
</dbReference>
<evidence type="ECO:0000256" key="3">
    <source>
        <dbReference type="PIRSR" id="PIRSR602401-1"/>
    </source>
</evidence>
<dbReference type="GO" id="GO:0005506">
    <property type="term" value="F:iron ion binding"/>
    <property type="evidence" value="ECO:0007669"/>
    <property type="project" value="InterPro"/>
</dbReference>
<comment type="caution">
    <text evidence="5">The sequence shown here is derived from an EMBL/GenBank/DDBJ whole genome shotgun (WGS) entry which is preliminary data.</text>
</comment>